<protein>
    <recommendedName>
        <fullName evidence="2">alpha-L-rhamnosidase</fullName>
        <ecNumber evidence="2">3.2.1.40</ecNumber>
    </recommendedName>
</protein>
<dbReference type="InterPro" id="IPR035398">
    <property type="entry name" value="Bac_rhamnosid_C"/>
</dbReference>
<comment type="caution">
    <text evidence="9">The sequence shown here is derived from an EMBL/GenBank/DDBJ whole genome shotgun (WGS) entry which is preliminary data.</text>
</comment>
<dbReference type="AlphaFoldDB" id="A0AAV9P358"/>
<dbReference type="InterPro" id="IPR012341">
    <property type="entry name" value="6hp_glycosidase-like_sf"/>
</dbReference>
<dbReference type="Pfam" id="PF05592">
    <property type="entry name" value="Bac_rhamnosid"/>
    <property type="match status" value="1"/>
</dbReference>
<dbReference type="Pfam" id="PF08531">
    <property type="entry name" value="Bac_rhamnosid_N"/>
    <property type="match status" value="2"/>
</dbReference>
<evidence type="ECO:0000259" key="5">
    <source>
        <dbReference type="Pfam" id="PF05592"/>
    </source>
</evidence>
<proteinExistence type="predicted"/>
<feature type="domain" description="Alpha-L-rhamnosidase six-hairpin glycosidase" evidence="7">
    <location>
        <begin position="575"/>
        <end position="925"/>
    </location>
</feature>
<dbReference type="Gene3D" id="1.50.10.10">
    <property type="match status" value="1"/>
</dbReference>
<dbReference type="InterPro" id="IPR008902">
    <property type="entry name" value="Rhamnosid_concanavalin"/>
</dbReference>
<evidence type="ECO:0000259" key="6">
    <source>
        <dbReference type="Pfam" id="PF08531"/>
    </source>
</evidence>
<sequence>MQRPSILRAALWLVWAAAASQASPVTVTQLSVDGRLDSPLGLDDVQPTLSWQMIQHEACEEKACPGDRQTAFEVRAAATMAGLQANKCIWTTGRIESSQQQVRFDGTLASRDTIAWQVRVWNANNDVSDWSAPSTWTMGLLEQADWGESRWISYPDRTEDQPLPIFVRQFEVDDSKTVAGANLYLSGIGLIHPTVNGEDITDEVLAPGYSNYQLSTEYRTYDVSKCLRAGSNSLGVSLGNGVAYIRRSVTNRAVGRDAPYAWWESQLQGDGLLADAAEAGSTSVRLNNVTLYHLGGTINIDTANGGHKLESRVITAIHNRTKSIDFTPALELSHEDGVNVTGSGNNIAATDPSAGAAVSPRLIARLEITYEDGGTDVVVTDRSWRTAFGPFVTDQWYSGPDYDARREHSGWDLPNPELSDSWVSAGIVPPPNLATKLVARAAEPVRIQERITPVSMKQPFPGTWVFDFGQNFAGWALLTLPEMPAGVTVKVAPSESLNANGTIEQSSLGPSSGPGSRGSDLFYTYTTAGREGGESWRPKFNYFGMQWVQVTGLPNGFEPSLDLITGLRLQGDVPTAGTFTSSNARVNRIHNMVSYSFASNLMSTFTDCPGREKLSYPADYVMPMGAIYRHFHLSAFMRTTMRTLVEGQSIADTYMFGNVALKTPVYDWGYTRQFGDEINWGDAIVLVPSILHDLDGDTTLMAENYDHMVDFVDYIQREKVEDNLVLGPLADWVEDRPETSGYITGTWGYYNTIQAMARMANITGHTADAERYAALAVRIRSAFNAAFFDDESGRYRNNGSIGVSNATQAAQALALDSGLVEEENRASVLQALVDLTYSYGPKNESGPHLSGGTIGLNPIIRALSDGGRDDVLWQALQQNEQPSYGYFLKPTPENPMGLTTIRENWDISASKNHMILAQIEEWFHAGLAGLRPLALRTLSGVEEEGLVFQPKIVGDLTSAEATYMMQAGEARSRWSKNADGILRLTVTIPSNTVAEVRVPVSKGEVKASGRAELVRSEYGYEIFSVPSGTHDFVSRVEA</sequence>
<dbReference type="Pfam" id="PF17390">
    <property type="entry name" value="Bac_rhamnosid_C"/>
    <property type="match status" value="1"/>
</dbReference>
<reference evidence="9 10" key="1">
    <citation type="submission" date="2023-08" db="EMBL/GenBank/DDBJ databases">
        <title>Black Yeasts Isolated from many extreme environments.</title>
        <authorList>
            <person name="Coleine C."/>
            <person name="Stajich J.E."/>
            <person name="Selbmann L."/>
        </authorList>
    </citation>
    <scope>NUCLEOTIDE SEQUENCE [LARGE SCALE GENOMIC DNA]</scope>
    <source>
        <strain evidence="9 10">CCFEE 5935</strain>
    </source>
</reference>
<dbReference type="Pfam" id="PF17389">
    <property type="entry name" value="Bac_rhamnosid6H"/>
    <property type="match status" value="1"/>
</dbReference>
<keyword evidence="4" id="KW-0732">Signal</keyword>
<feature type="chain" id="PRO_5043463014" description="alpha-L-rhamnosidase" evidence="4">
    <location>
        <begin position="23"/>
        <end position="1038"/>
    </location>
</feature>
<organism evidence="9 10">
    <name type="scientific">Saxophila tyrrhenica</name>
    <dbReference type="NCBI Taxonomy" id="1690608"/>
    <lineage>
        <taxon>Eukaryota</taxon>
        <taxon>Fungi</taxon>
        <taxon>Dikarya</taxon>
        <taxon>Ascomycota</taxon>
        <taxon>Pezizomycotina</taxon>
        <taxon>Dothideomycetes</taxon>
        <taxon>Dothideomycetidae</taxon>
        <taxon>Mycosphaerellales</taxon>
        <taxon>Extremaceae</taxon>
        <taxon>Saxophila</taxon>
    </lineage>
</organism>
<dbReference type="EC" id="3.2.1.40" evidence="2"/>
<evidence type="ECO:0000256" key="3">
    <source>
        <dbReference type="ARBA" id="ARBA00022801"/>
    </source>
</evidence>
<feature type="domain" description="Alpha-L-rhamnosidase concanavalin-like" evidence="5">
    <location>
        <begin position="461"/>
        <end position="558"/>
    </location>
</feature>
<dbReference type="InterPro" id="IPR013783">
    <property type="entry name" value="Ig-like_fold"/>
</dbReference>
<comment type="catalytic activity">
    <reaction evidence="1">
        <text>Hydrolysis of terminal non-reducing alpha-L-rhamnose residues in alpha-L-rhamnosides.</text>
        <dbReference type="EC" id="3.2.1.40"/>
    </reaction>
</comment>
<dbReference type="Gene3D" id="2.60.420.10">
    <property type="entry name" value="Maltose phosphorylase, domain 3"/>
    <property type="match status" value="1"/>
</dbReference>
<evidence type="ECO:0000313" key="10">
    <source>
        <dbReference type="Proteomes" id="UP001337655"/>
    </source>
</evidence>
<feature type="domain" description="Bacterial alpha-L-rhamnosidase N-terminal" evidence="6">
    <location>
        <begin position="176"/>
        <end position="249"/>
    </location>
</feature>
<evidence type="ECO:0000256" key="4">
    <source>
        <dbReference type="SAM" id="SignalP"/>
    </source>
</evidence>
<dbReference type="InterPro" id="IPR013737">
    <property type="entry name" value="Bac_rhamnosid_N"/>
</dbReference>
<evidence type="ECO:0000259" key="7">
    <source>
        <dbReference type="Pfam" id="PF17389"/>
    </source>
</evidence>
<feature type="domain" description="Bacterial alpha-L-rhamnosidase N-terminal" evidence="6">
    <location>
        <begin position="359"/>
        <end position="449"/>
    </location>
</feature>
<dbReference type="Proteomes" id="UP001337655">
    <property type="component" value="Unassembled WGS sequence"/>
</dbReference>
<name>A0AAV9P358_9PEZI</name>
<keyword evidence="10" id="KW-1185">Reference proteome</keyword>
<feature type="signal peptide" evidence="4">
    <location>
        <begin position="1"/>
        <end position="22"/>
    </location>
</feature>
<feature type="domain" description="Alpha-L-rhamnosidase C-terminal" evidence="8">
    <location>
        <begin position="947"/>
        <end position="1007"/>
    </location>
</feature>
<evidence type="ECO:0000259" key="8">
    <source>
        <dbReference type="Pfam" id="PF17390"/>
    </source>
</evidence>
<dbReference type="RefSeq" id="XP_064655541.1">
    <property type="nucleotide sequence ID" value="XM_064806215.1"/>
</dbReference>
<dbReference type="EMBL" id="JAVRRT010000016">
    <property type="protein sequence ID" value="KAK5165457.1"/>
    <property type="molecule type" value="Genomic_DNA"/>
</dbReference>
<dbReference type="GO" id="GO:0030596">
    <property type="term" value="F:alpha-L-rhamnosidase activity"/>
    <property type="evidence" value="ECO:0007669"/>
    <property type="project" value="UniProtKB-EC"/>
</dbReference>
<dbReference type="InterPro" id="IPR008928">
    <property type="entry name" value="6-hairpin_glycosidase_sf"/>
</dbReference>
<accession>A0AAV9P358</accession>
<dbReference type="PANTHER" id="PTHR33307:SF11">
    <property type="entry name" value="ALPHA-L-RHAMNOSIDASE"/>
    <property type="match status" value="1"/>
</dbReference>
<dbReference type="InterPro" id="IPR016007">
    <property type="entry name" value="Alpha_rhamnosid"/>
</dbReference>
<dbReference type="Gene3D" id="2.60.40.10">
    <property type="entry name" value="Immunoglobulins"/>
    <property type="match status" value="1"/>
</dbReference>
<dbReference type="Gene3D" id="2.60.120.260">
    <property type="entry name" value="Galactose-binding domain-like"/>
    <property type="match status" value="3"/>
</dbReference>
<evidence type="ECO:0000256" key="1">
    <source>
        <dbReference type="ARBA" id="ARBA00001445"/>
    </source>
</evidence>
<evidence type="ECO:0000313" key="9">
    <source>
        <dbReference type="EMBL" id="KAK5165457.1"/>
    </source>
</evidence>
<dbReference type="Pfam" id="PF25788">
    <property type="entry name" value="Ig_Rha78A_N"/>
    <property type="match status" value="1"/>
</dbReference>
<gene>
    <name evidence="9" type="ORF">LTR77_008986</name>
</gene>
<keyword evidence="3" id="KW-0378">Hydrolase</keyword>
<dbReference type="GeneID" id="89930318"/>
<dbReference type="PANTHER" id="PTHR33307">
    <property type="entry name" value="ALPHA-RHAMNOSIDASE (EUROFUNG)"/>
    <property type="match status" value="1"/>
</dbReference>
<dbReference type="GO" id="GO:0005975">
    <property type="term" value="P:carbohydrate metabolic process"/>
    <property type="evidence" value="ECO:0007669"/>
    <property type="project" value="InterPro"/>
</dbReference>
<evidence type="ECO:0000256" key="2">
    <source>
        <dbReference type="ARBA" id="ARBA00012652"/>
    </source>
</evidence>
<dbReference type="InterPro" id="IPR035396">
    <property type="entry name" value="Bac_rhamnosid6H"/>
</dbReference>
<dbReference type="SUPFAM" id="SSF48208">
    <property type="entry name" value="Six-hairpin glycosidases"/>
    <property type="match status" value="1"/>
</dbReference>